<organism evidence="1 2">
    <name type="scientific">Budvicia aquatica</name>
    <dbReference type="NCBI Taxonomy" id="82979"/>
    <lineage>
        <taxon>Bacteria</taxon>
        <taxon>Pseudomonadati</taxon>
        <taxon>Pseudomonadota</taxon>
        <taxon>Gammaproteobacteria</taxon>
        <taxon>Enterobacterales</taxon>
        <taxon>Budviciaceae</taxon>
        <taxon>Budvicia</taxon>
    </lineage>
</organism>
<dbReference type="STRING" id="1111728.GCA_000427805_04251"/>
<dbReference type="InterPro" id="IPR032598">
    <property type="entry name" value="RsaM-like"/>
</dbReference>
<accession>A0A2C6DNP6</accession>
<evidence type="ECO:0000313" key="1">
    <source>
        <dbReference type="EMBL" id="PHI30424.1"/>
    </source>
</evidence>
<dbReference type="RefSeq" id="WP_029093673.1">
    <property type="nucleotide sequence ID" value="NZ_PDDX01000001.1"/>
</dbReference>
<reference evidence="2" key="1">
    <citation type="submission" date="2017-09" db="EMBL/GenBank/DDBJ databases">
        <title>FDA dAtabase for Regulatory Grade micrObial Sequences (FDA-ARGOS): Supporting development and validation of Infectious Disease Dx tests.</title>
        <authorList>
            <person name="Minogue T."/>
            <person name="Wolcott M."/>
            <person name="Wasieloski L."/>
            <person name="Aguilar W."/>
            <person name="Moore D."/>
            <person name="Tallon L."/>
            <person name="Sadzewicz L."/>
            <person name="Ott S."/>
            <person name="Zhao X."/>
            <person name="Nagaraj S."/>
            <person name="Vavikolanu K."/>
            <person name="Aluvathingal J."/>
            <person name="Nadendla S."/>
            <person name="Sichtig H."/>
        </authorList>
    </citation>
    <scope>NUCLEOTIDE SEQUENCE [LARGE SCALE GENOMIC DNA]</scope>
    <source>
        <strain evidence="2">FDAARGOS_387</strain>
    </source>
</reference>
<evidence type="ECO:0000313" key="2">
    <source>
        <dbReference type="Proteomes" id="UP000224974"/>
    </source>
</evidence>
<dbReference type="EMBL" id="PDDX01000001">
    <property type="protein sequence ID" value="PHI30424.1"/>
    <property type="molecule type" value="Genomic_DNA"/>
</dbReference>
<protein>
    <submittedName>
        <fullName evidence="1">DUF4902 domain-containing protein</fullName>
    </submittedName>
</protein>
<comment type="caution">
    <text evidence="1">The sequence shown here is derived from an EMBL/GenBank/DDBJ whole genome shotgun (WGS) entry which is preliminary data.</text>
</comment>
<keyword evidence="2" id="KW-1185">Reference proteome</keyword>
<dbReference type="Gene3D" id="3.10.450.610">
    <property type="match status" value="1"/>
</dbReference>
<proteinExistence type="predicted"/>
<dbReference type="Pfam" id="PF16245">
    <property type="entry name" value="DUF4902"/>
    <property type="match status" value="1"/>
</dbReference>
<dbReference type="OrthoDB" id="5573798at2"/>
<gene>
    <name evidence="1" type="ORF">CRN84_14305</name>
</gene>
<dbReference type="AlphaFoldDB" id="A0A2C6DNP6"/>
<name>A0A2C6DNP6_9GAMM</name>
<dbReference type="Proteomes" id="UP000224974">
    <property type="component" value="Unassembled WGS sequence"/>
</dbReference>
<sequence>MRNKKNICEKSLSEKSAIKQDFRINIEVDFFRDLELIHLYSAAYEEPESSHSVGGIITRINGYTEWVSKISPVISIGWDWELRYENATCQYVKTGPAFSNIAFLIKNNDYSDLNEDAYTQRLIDSKIRLIGWEKKILQSITQ</sequence>